<comment type="caution">
    <text evidence="8">The sequence shown here is derived from an EMBL/GenBank/DDBJ whole genome shotgun (WGS) entry which is preliminary data.</text>
</comment>
<dbReference type="InterPro" id="IPR041561">
    <property type="entry name" value="PglD_N"/>
</dbReference>
<dbReference type="InterPro" id="IPR020019">
    <property type="entry name" value="AcTrfase_PglD-like"/>
</dbReference>
<evidence type="ECO:0000256" key="1">
    <source>
        <dbReference type="ARBA" id="ARBA00007274"/>
    </source>
</evidence>
<accession>A0A512M6Y3</accession>
<organism evidence="8 9">
    <name type="scientific">Brevifollis gellanilyticus</name>
    <dbReference type="NCBI Taxonomy" id="748831"/>
    <lineage>
        <taxon>Bacteria</taxon>
        <taxon>Pseudomonadati</taxon>
        <taxon>Verrucomicrobiota</taxon>
        <taxon>Verrucomicrobiia</taxon>
        <taxon>Verrucomicrobiales</taxon>
        <taxon>Verrucomicrobiaceae</taxon>
    </lineage>
</organism>
<dbReference type="EMBL" id="BKAG01000010">
    <property type="protein sequence ID" value="GEP42498.1"/>
    <property type="molecule type" value="Genomic_DNA"/>
</dbReference>
<evidence type="ECO:0000313" key="8">
    <source>
        <dbReference type="EMBL" id="GEP42498.1"/>
    </source>
</evidence>
<dbReference type="GO" id="GO:0016746">
    <property type="term" value="F:acyltransferase activity"/>
    <property type="evidence" value="ECO:0007669"/>
    <property type="project" value="UniProtKB-KW"/>
</dbReference>
<dbReference type="NCBIfam" id="TIGR03570">
    <property type="entry name" value="NeuD_NnaD"/>
    <property type="match status" value="1"/>
</dbReference>
<comment type="similarity">
    <text evidence="1">Belongs to the transferase hexapeptide repeat family.</text>
</comment>
<feature type="site" description="Increases basicity of active site His" evidence="5">
    <location>
        <position position="136"/>
    </location>
</feature>
<dbReference type="AlphaFoldDB" id="A0A512M6Y3"/>
<evidence type="ECO:0000256" key="3">
    <source>
        <dbReference type="ARBA" id="ARBA00022737"/>
    </source>
</evidence>
<dbReference type="OrthoDB" id="9794407at2"/>
<dbReference type="InterPro" id="IPR011004">
    <property type="entry name" value="Trimer_LpxA-like_sf"/>
</dbReference>
<dbReference type="Proteomes" id="UP000321577">
    <property type="component" value="Unassembled WGS sequence"/>
</dbReference>
<sequence length="207" mass="20842">MKCVLIGAGGHGRVLMEAYLPASFQAILDSQPGLMEVSHVPVIGGDDMLPELAAQGFTHFVIGVGSGRSCARRAQLFQIAIEAGLLPQAVIHPTAWVSPLAVLGAGCQLLPKAVVHTNAQLGAHVLVNTGAIVEHDCVVGTHCHIATGAVLCGNVTIGEASHIGAGAVIRQGITIGAGALVAAGAVVVRDVADGQTVVGVPARPVES</sequence>
<keyword evidence="9" id="KW-1185">Reference proteome</keyword>
<dbReference type="InterPro" id="IPR050179">
    <property type="entry name" value="Trans_hexapeptide_repeat"/>
</dbReference>
<dbReference type="Gene3D" id="2.160.10.10">
    <property type="entry name" value="Hexapeptide repeat proteins"/>
    <property type="match status" value="1"/>
</dbReference>
<dbReference type="CDD" id="cd03360">
    <property type="entry name" value="LbH_AT_putative"/>
    <property type="match status" value="1"/>
</dbReference>
<dbReference type="InterPro" id="IPR018357">
    <property type="entry name" value="Hexapep_transf_CS"/>
</dbReference>
<feature type="domain" description="PglD N-terminal" evidence="7">
    <location>
        <begin position="4"/>
        <end position="67"/>
    </location>
</feature>
<dbReference type="PANTHER" id="PTHR43300">
    <property type="entry name" value="ACETYLTRANSFERASE"/>
    <property type="match status" value="1"/>
</dbReference>
<keyword evidence="2 8" id="KW-0808">Transferase</keyword>
<evidence type="ECO:0000259" key="7">
    <source>
        <dbReference type="Pfam" id="PF17836"/>
    </source>
</evidence>
<reference evidence="8 9" key="1">
    <citation type="submission" date="2019-07" db="EMBL/GenBank/DDBJ databases">
        <title>Whole genome shotgun sequence of Brevifollis gellanilyticus NBRC 108608.</title>
        <authorList>
            <person name="Hosoyama A."/>
            <person name="Uohara A."/>
            <person name="Ohji S."/>
            <person name="Ichikawa N."/>
        </authorList>
    </citation>
    <scope>NUCLEOTIDE SEQUENCE [LARGE SCALE GENOMIC DNA]</scope>
    <source>
        <strain evidence="8 9">NBRC 108608</strain>
    </source>
</reference>
<proteinExistence type="inferred from homology"/>
<evidence type="ECO:0000313" key="9">
    <source>
        <dbReference type="Proteomes" id="UP000321577"/>
    </source>
</evidence>
<dbReference type="PROSITE" id="PS00101">
    <property type="entry name" value="HEXAPEP_TRANSFERASES"/>
    <property type="match status" value="1"/>
</dbReference>
<name>A0A512M6Y3_9BACT</name>
<evidence type="ECO:0000256" key="5">
    <source>
        <dbReference type="PIRSR" id="PIRSR620019-1"/>
    </source>
</evidence>
<evidence type="ECO:0000256" key="2">
    <source>
        <dbReference type="ARBA" id="ARBA00022679"/>
    </source>
</evidence>
<dbReference type="InterPro" id="IPR001451">
    <property type="entry name" value="Hexapep"/>
</dbReference>
<evidence type="ECO:0000256" key="6">
    <source>
        <dbReference type="PIRSR" id="PIRSR620019-2"/>
    </source>
</evidence>
<evidence type="ECO:0000256" key="4">
    <source>
        <dbReference type="ARBA" id="ARBA00023315"/>
    </source>
</evidence>
<protein>
    <submittedName>
        <fullName evidence="8">Hexapeptide transferase</fullName>
    </submittedName>
</protein>
<dbReference type="Gene3D" id="3.40.50.20">
    <property type="match status" value="1"/>
</dbReference>
<dbReference type="PANTHER" id="PTHR43300:SF7">
    <property type="entry name" value="UDP-N-ACETYLBACILLOSAMINE N-ACETYLTRANSFERASE"/>
    <property type="match status" value="1"/>
</dbReference>
<dbReference type="Pfam" id="PF00132">
    <property type="entry name" value="Hexapep"/>
    <property type="match status" value="1"/>
</dbReference>
<keyword evidence="4" id="KW-0012">Acyltransferase</keyword>
<keyword evidence="3" id="KW-0677">Repeat</keyword>
<feature type="binding site" evidence="6">
    <location>
        <position position="65"/>
    </location>
    <ligand>
        <name>substrate</name>
    </ligand>
</feature>
<feature type="binding site" evidence="6">
    <location>
        <position position="144"/>
    </location>
    <ligand>
        <name>acetyl-CoA</name>
        <dbReference type="ChEBI" id="CHEBI:57288"/>
    </ligand>
</feature>
<dbReference type="SUPFAM" id="SSF51161">
    <property type="entry name" value="Trimeric LpxA-like enzymes"/>
    <property type="match status" value="1"/>
</dbReference>
<feature type="active site" description="Proton acceptor" evidence="5">
    <location>
        <position position="135"/>
    </location>
</feature>
<gene>
    <name evidence="8" type="primary">perB</name>
    <name evidence="8" type="ORF">BGE01nite_17890</name>
</gene>
<dbReference type="Pfam" id="PF17836">
    <property type="entry name" value="PglD_N"/>
    <property type="match status" value="1"/>
</dbReference>
<dbReference type="RefSeq" id="WP_146850096.1">
    <property type="nucleotide sequence ID" value="NZ_BKAG01000010.1"/>
</dbReference>